<dbReference type="AlphaFoldDB" id="A0AAD5MQ93"/>
<comment type="caution">
    <text evidence="2">The sequence shown here is derived from an EMBL/GenBank/DDBJ whole genome shotgun (WGS) entry which is preliminary data.</text>
</comment>
<keyword evidence="1" id="KW-0472">Membrane</keyword>
<keyword evidence="3" id="KW-1185">Reference proteome</keyword>
<evidence type="ECO:0000313" key="2">
    <source>
        <dbReference type="EMBL" id="KAJ1362705.1"/>
    </source>
</evidence>
<accession>A0AAD5MQ93</accession>
<sequence>MMWTWAVSHTTCAYTTTSLIDDAARAVLILILLLDCTTLICLKAKHKVLAVISSKRTTKQAWAH</sequence>
<evidence type="ECO:0000256" key="1">
    <source>
        <dbReference type="SAM" id="Phobius"/>
    </source>
</evidence>
<proteinExistence type="predicted"/>
<dbReference type="EMBL" id="JAHQIW010004522">
    <property type="protein sequence ID" value="KAJ1362705.1"/>
    <property type="molecule type" value="Genomic_DNA"/>
</dbReference>
<name>A0AAD5MQ93_PARTN</name>
<organism evidence="2 3">
    <name type="scientific">Parelaphostrongylus tenuis</name>
    <name type="common">Meningeal worm</name>
    <dbReference type="NCBI Taxonomy" id="148309"/>
    <lineage>
        <taxon>Eukaryota</taxon>
        <taxon>Metazoa</taxon>
        <taxon>Ecdysozoa</taxon>
        <taxon>Nematoda</taxon>
        <taxon>Chromadorea</taxon>
        <taxon>Rhabditida</taxon>
        <taxon>Rhabditina</taxon>
        <taxon>Rhabditomorpha</taxon>
        <taxon>Strongyloidea</taxon>
        <taxon>Metastrongylidae</taxon>
        <taxon>Parelaphostrongylus</taxon>
    </lineage>
</organism>
<gene>
    <name evidence="2" type="ORF">KIN20_022360</name>
</gene>
<reference evidence="2" key="1">
    <citation type="submission" date="2021-06" db="EMBL/GenBank/DDBJ databases">
        <title>Parelaphostrongylus tenuis whole genome reference sequence.</title>
        <authorList>
            <person name="Garwood T.J."/>
            <person name="Larsen P.A."/>
            <person name="Fountain-Jones N.M."/>
            <person name="Garbe J.R."/>
            <person name="Macchietto M.G."/>
            <person name="Kania S.A."/>
            <person name="Gerhold R.W."/>
            <person name="Richards J.E."/>
            <person name="Wolf T.M."/>
        </authorList>
    </citation>
    <scope>NUCLEOTIDE SEQUENCE</scope>
    <source>
        <strain evidence="2">MNPRO001-30</strain>
        <tissue evidence="2">Meninges</tissue>
    </source>
</reference>
<feature type="transmembrane region" description="Helical" evidence="1">
    <location>
        <begin position="23"/>
        <end position="42"/>
    </location>
</feature>
<protein>
    <submittedName>
        <fullName evidence="2">Uncharacterized protein</fullName>
    </submittedName>
</protein>
<evidence type="ECO:0000313" key="3">
    <source>
        <dbReference type="Proteomes" id="UP001196413"/>
    </source>
</evidence>
<keyword evidence="1" id="KW-1133">Transmembrane helix</keyword>
<dbReference type="Proteomes" id="UP001196413">
    <property type="component" value="Unassembled WGS sequence"/>
</dbReference>
<keyword evidence="1" id="KW-0812">Transmembrane</keyword>